<evidence type="ECO:0000313" key="2">
    <source>
        <dbReference type="EMBL" id="EUA52435.1"/>
    </source>
</evidence>
<keyword evidence="1" id="KW-0472">Membrane</keyword>
<dbReference type="EMBL" id="JAOB01000033">
    <property type="protein sequence ID" value="EUA52435.1"/>
    <property type="molecule type" value="Genomic_DNA"/>
</dbReference>
<sequence length="41" mass="4182">MAEGPTSTRRVVVDVLLYAAARVGLVVALSALIVCAARLVG</sequence>
<dbReference type="PATRIC" id="fig|1299334.3.peg.3726"/>
<accession>X8CAT7</accession>
<keyword evidence="1" id="KW-1133">Transmembrane helix</keyword>
<organism evidence="2">
    <name type="scientific">Mycobacterium xenopi 4042</name>
    <dbReference type="NCBI Taxonomy" id="1299334"/>
    <lineage>
        <taxon>Bacteria</taxon>
        <taxon>Bacillati</taxon>
        <taxon>Actinomycetota</taxon>
        <taxon>Actinomycetes</taxon>
        <taxon>Mycobacteriales</taxon>
        <taxon>Mycobacteriaceae</taxon>
        <taxon>Mycobacterium</taxon>
    </lineage>
</organism>
<proteinExistence type="predicted"/>
<dbReference type="AlphaFoldDB" id="X8CAT7"/>
<reference evidence="2" key="1">
    <citation type="submission" date="2014-01" db="EMBL/GenBank/DDBJ databases">
        <authorList>
            <person name="Brown-Elliot B."/>
            <person name="Wallace R."/>
            <person name="Lenaerts A."/>
            <person name="Ordway D."/>
            <person name="DeGroote M.A."/>
            <person name="Parker T."/>
            <person name="Sizemore C."/>
            <person name="Tallon L.J."/>
            <person name="Sadzewicz L.K."/>
            <person name="Sengamalay N."/>
            <person name="Fraser C.M."/>
            <person name="Hine E."/>
            <person name="Shefchek K.A."/>
            <person name="Das S.P."/>
            <person name="Tettelin H."/>
        </authorList>
    </citation>
    <scope>NUCLEOTIDE SEQUENCE [LARGE SCALE GENOMIC DNA]</scope>
    <source>
        <strain evidence="2">4042</strain>
    </source>
</reference>
<name>X8CAT7_MYCXE</name>
<feature type="transmembrane region" description="Helical" evidence="1">
    <location>
        <begin position="15"/>
        <end position="40"/>
    </location>
</feature>
<comment type="caution">
    <text evidence="2">The sequence shown here is derived from an EMBL/GenBank/DDBJ whole genome shotgun (WGS) entry which is preliminary data.</text>
</comment>
<gene>
    <name evidence="2" type="ORF">I553_2622</name>
</gene>
<keyword evidence="1" id="KW-0812">Transmembrane</keyword>
<evidence type="ECO:0000256" key="1">
    <source>
        <dbReference type="SAM" id="Phobius"/>
    </source>
</evidence>
<protein>
    <submittedName>
        <fullName evidence="2">Putative membrane protein</fullName>
    </submittedName>
</protein>